<evidence type="ECO:0000313" key="4">
    <source>
        <dbReference type="EMBL" id="GAA3615677.1"/>
    </source>
</evidence>
<feature type="region of interest" description="Disordered" evidence="1">
    <location>
        <begin position="1"/>
        <end position="21"/>
    </location>
</feature>
<reference evidence="5" key="1">
    <citation type="journal article" date="2019" name="Int. J. Syst. Evol. Microbiol.">
        <title>The Global Catalogue of Microorganisms (GCM) 10K type strain sequencing project: providing services to taxonomists for standard genome sequencing and annotation.</title>
        <authorList>
            <consortium name="The Broad Institute Genomics Platform"/>
            <consortium name="The Broad Institute Genome Sequencing Center for Infectious Disease"/>
            <person name="Wu L."/>
            <person name="Ma J."/>
        </authorList>
    </citation>
    <scope>NUCLEOTIDE SEQUENCE [LARGE SCALE GENOMIC DNA]</scope>
    <source>
        <strain evidence="5">JCM 17326</strain>
    </source>
</reference>
<evidence type="ECO:0000313" key="5">
    <source>
        <dbReference type="Proteomes" id="UP001500630"/>
    </source>
</evidence>
<organism evidence="4 5">
    <name type="scientific">Nonomuraea rosea</name>
    <dbReference type="NCBI Taxonomy" id="638574"/>
    <lineage>
        <taxon>Bacteria</taxon>
        <taxon>Bacillati</taxon>
        <taxon>Actinomycetota</taxon>
        <taxon>Actinomycetes</taxon>
        <taxon>Streptosporangiales</taxon>
        <taxon>Streptosporangiaceae</taxon>
        <taxon>Nonomuraea</taxon>
    </lineage>
</organism>
<keyword evidence="2" id="KW-0472">Membrane</keyword>
<feature type="compositionally biased region" description="Low complexity" evidence="1">
    <location>
        <begin position="605"/>
        <end position="632"/>
    </location>
</feature>
<feature type="compositionally biased region" description="Low complexity" evidence="1">
    <location>
        <begin position="514"/>
        <end position="551"/>
    </location>
</feature>
<dbReference type="Pfam" id="PF25547">
    <property type="entry name" value="WXG100_2"/>
    <property type="match status" value="1"/>
</dbReference>
<dbReference type="InterPro" id="IPR057746">
    <property type="entry name" value="CpnT-like_N"/>
</dbReference>
<accession>A0ABP6ZQ48</accession>
<gene>
    <name evidence="4" type="ORF">GCM10022419_121210</name>
</gene>
<feature type="compositionally biased region" description="Polar residues" evidence="1">
    <location>
        <begin position="393"/>
        <end position="402"/>
    </location>
</feature>
<evidence type="ECO:0000256" key="2">
    <source>
        <dbReference type="SAM" id="Phobius"/>
    </source>
</evidence>
<feature type="region of interest" description="Disordered" evidence="1">
    <location>
        <begin position="393"/>
        <end position="643"/>
    </location>
</feature>
<dbReference type="PANTHER" id="PTHR23261:SF77">
    <property type="entry name" value="GROUND-LIKE DOMAIN-CONTAINING PROTEIN"/>
    <property type="match status" value="1"/>
</dbReference>
<name>A0ABP6ZQ48_9ACTN</name>
<evidence type="ECO:0000259" key="3">
    <source>
        <dbReference type="Pfam" id="PF25547"/>
    </source>
</evidence>
<feature type="compositionally biased region" description="Low complexity" evidence="1">
    <location>
        <begin position="558"/>
        <end position="585"/>
    </location>
</feature>
<feature type="domain" description="Outer membrane channel protein CpnT-like N-terminal" evidence="3">
    <location>
        <begin position="35"/>
        <end position="174"/>
    </location>
</feature>
<proteinExistence type="predicted"/>
<dbReference type="Proteomes" id="UP001500630">
    <property type="component" value="Unassembled WGS sequence"/>
</dbReference>
<evidence type="ECO:0000256" key="1">
    <source>
        <dbReference type="SAM" id="MobiDB-lite"/>
    </source>
</evidence>
<dbReference type="InterPro" id="IPR052886">
    <property type="entry name" value="LCS_TC/CRSF"/>
</dbReference>
<keyword evidence="2" id="KW-0812">Transmembrane</keyword>
<dbReference type="PANTHER" id="PTHR23261">
    <property type="entry name" value="GROUNDHOG-RELATED"/>
    <property type="match status" value="1"/>
</dbReference>
<protein>
    <recommendedName>
        <fullName evidence="3">Outer membrane channel protein CpnT-like N-terminal domain-containing protein</fullName>
    </recommendedName>
</protein>
<dbReference type="EMBL" id="BAABDQ010000053">
    <property type="protein sequence ID" value="GAA3615677.1"/>
    <property type="molecule type" value="Genomic_DNA"/>
</dbReference>
<feature type="compositionally biased region" description="Low complexity" evidence="1">
    <location>
        <begin position="406"/>
        <end position="421"/>
    </location>
</feature>
<keyword evidence="5" id="KW-1185">Reference proteome</keyword>
<sequence>MAGKGDVNGARQPTSSAHAFDGGIATKDVEPVWQTEALPGWVVNHLIPLLTAGQSWPKGSESKLWELRVEYVKLMNLLIGTLDPTATTVQILNSSLQSPAKPAIFKRLAKLSDDKAGVVAKAQESFSYAKMVDNFARETQYSKLSVNVAFWVAVVAAFIALIAAGFSPLASLLLRSVGTAGATRIALIMERLALVASRSGTVAASSRITKLAGATAGNKFFNAALAAELVEEITEEVFIDAFAQYQQIKMGTRDTWDWKKIKAAAIGAGAGAVAGTKLGGPMSRFANNLPGISRLNRIAGDNGGVGNAFLRFPGRALNTGLNNMVASPAGSIVANYAVYDQFSLPGAEGFYGGFLGGAGRTNTISPFNPSVAGAIINPMSTLSGVFDSAMAAQQGSADTMGSPTVGDSPAPAGPRPGSADGTVAPVVPPQRQAIDVTGPSTGATRRDSTATVIGPADQESGRKGTQTAPTPDIITPDANRTNRTQQDNEVKVQQDLPAPQQEEELDTQAQGPVSQPAAPTAPPAGQQSAPTSDRAPAEASGAPASAPEQSGTANPATAPQQSSTPEPASAPEATTAPEPAGTPENAGEHHTAHTPEPTGSPQDAGTPGTVTTSETVTTVTSTTPSVDRQPAVTPAPAPQAPNAPSLIARLIGTIRRTGNTPATAIGRPGSTHGSPDPGSGFIPDGRTGLDDLTATEAHDSFVREVIPEDFGEAVTGIVWEPGGQLIVQHATLGDLHFMVQVGPVDGGYLGETKVQEVLGNAEDPHVMTLVPRVADDQVARLVLHEISDVIQHRLESTHTHTPGQATRDECVTGRRNELRFLQRKQRAAVAAGNTQAAEKLASEVAAVERDLDVRTRPSPSIDDLINWTATDELAALGILGEPEHLGSNVFKVTLTNGSTALLLDHSTSRERDLQLLVTHLANRLGLVGRARAAGDRHILINWTPTETSPGLLGTREAVLAGYLIALADMTPLVTKPTLHVLTSGTLLLAPFLRQDAFGELGWGSNPLSWSDLQALGTMLEAARADFAEIGLLPAFNQIMDRHHLIVWNAAGMENVVTATPARRLLMADFERPRAVDEDVRRLKANLQHGIVSRRESALGPVVTFADGSQALELPLREAPEVLVRALVRRVLGLAGPAVHLDHRGNVYRTLGSDRLQASAATGIDHVIDGSQQPGGTTTVVFNDGSQALRREFPTRAAADEYEARLEEAYDVTDGRPGSHRADPYVIYEEIVIPSEPDAETETRLADRALYTFLSLGKPMDHATLRRLLDANPMLVRFGQAYDWDFRAGAPVLSARDVTDLATRFTALRSIFDTLSLSSRHEWILSTLSRFIGSENARLISLPLSEGLTTGEHHAPAWQPAPEPGPILGELLQDDHLWQVNTRNQTDVITRADAELAELPNAEGHVFARVPGGVLPADIQPGSEFTVDTLLDGVDNADLLSESPHGVRVTILASDYVPVGDLSGHPHRALFRAGARFAVTAVLTTDNGEPHYFLTQQPTGDRTGPVITPTIGLTPARAQALAEHAHPAVSGTTAGIRIHSDGHEALNPSPRVVPGTCIVQGRFSERGTLIDGRFVTVEEIAALLLNSPDLQPGQTILLADADAGTTTIAQRLAHLTGRIVTAANGPVETTSRGDLRVGDIYGPPGHFSIFPPGDTSGAIAELLSTWLAPALAATSDSPPTAVSGLRPTPHVDAGLSEALDESANRASAPPLSSRHRNLILEHRREVVAGIWYRDENSLVMPTADPRLLRLMPGIIVVAIAGDGTSFLIGPERLSVADLATMLAYDPRLISNPKARLRILGGETARDQAVLQELADLTGRTVLAGNEIVYVGADRRAHTAAIQQYSADGRPIFSPNDDDQWLHARPAAPVAAPPSPVQVRPRATAPRRALPPGLVEAAMAADPASWIRLGSGEDGRVDVLVLEDGTTIARKIMTDGRKAEILGSIVGQRIGANVPVVVAHPTNRHAVLMDYVPGLAAPRGSDLNVRRGAMLLELLDILIINNDRHKGNLVITDDGVTGIDHGRAFMVDRDGKGVLDPIHFRGNFLELGADDRFYWIDNPLSSQDVEFLTEIMVSLRPDYQKYGFDTAYNVALDRLYQIGIHATGQTSLIAPASHAPAEVQHRFGWEFDEAVGDATPRSASAADPDRTGRT</sequence>
<keyword evidence="2" id="KW-1133">Transmembrane helix</keyword>
<feature type="transmembrane region" description="Helical" evidence="2">
    <location>
        <begin position="144"/>
        <end position="166"/>
    </location>
</feature>
<comment type="caution">
    <text evidence="4">The sequence shown here is derived from an EMBL/GenBank/DDBJ whole genome shotgun (WGS) entry which is preliminary data.</text>
</comment>
<feature type="region of interest" description="Disordered" evidence="1">
    <location>
        <begin position="659"/>
        <end position="682"/>
    </location>
</feature>